<comment type="similarity">
    <text evidence="3">In the C-terminal section; belongs to the anthranilate synthase component I family.</text>
</comment>
<evidence type="ECO:0000259" key="10">
    <source>
        <dbReference type="Pfam" id="PF00117"/>
    </source>
</evidence>
<dbReference type="NCBIfam" id="TIGR00566">
    <property type="entry name" value="trpG_papA"/>
    <property type="match status" value="1"/>
</dbReference>
<dbReference type="Pfam" id="PF00117">
    <property type="entry name" value="GATase"/>
    <property type="match status" value="1"/>
</dbReference>
<dbReference type="NCBIfam" id="TIGR01823">
    <property type="entry name" value="PabB-fungal"/>
    <property type="match status" value="1"/>
</dbReference>
<evidence type="ECO:0000256" key="3">
    <source>
        <dbReference type="ARBA" id="ARBA00005970"/>
    </source>
</evidence>
<evidence type="ECO:0000256" key="8">
    <source>
        <dbReference type="ARBA" id="ARBA00031329"/>
    </source>
</evidence>
<dbReference type="GO" id="GO:0005737">
    <property type="term" value="C:cytoplasm"/>
    <property type="evidence" value="ECO:0007669"/>
    <property type="project" value="TreeGrafter"/>
</dbReference>
<organism evidence="13 14">
    <name type="scientific">Komagataella pastoris</name>
    <name type="common">Yeast</name>
    <name type="synonym">Pichia pastoris</name>
    <dbReference type="NCBI Taxonomy" id="4922"/>
    <lineage>
        <taxon>Eukaryota</taxon>
        <taxon>Fungi</taxon>
        <taxon>Dikarya</taxon>
        <taxon>Ascomycota</taxon>
        <taxon>Saccharomycotina</taxon>
        <taxon>Pichiomycetes</taxon>
        <taxon>Pichiales</taxon>
        <taxon>Pichiaceae</taxon>
        <taxon>Komagataella</taxon>
    </lineage>
</organism>
<dbReference type="InterPro" id="IPR017926">
    <property type="entry name" value="GATASE"/>
</dbReference>
<dbReference type="GO" id="GO:0046654">
    <property type="term" value="P:tetrahydrofolate biosynthetic process"/>
    <property type="evidence" value="ECO:0007669"/>
    <property type="project" value="UniProtKB-UniPathway"/>
</dbReference>
<dbReference type="Gene3D" id="3.40.50.880">
    <property type="match status" value="1"/>
</dbReference>
<keyword evidence="5" id="KW-0808">Transferase</keyword>
<dbReference type="InterPro" id="IPR005801">
    <property type="entry name" value="ADC_synthase"/>
</dbReference>
<keyword evidence="6" id="KW-0289">Folate biosynthesis</keyword>
<evidence type="ECO:0000313" key="14">
    <source>
        <dbReference type="Proteomes" id="UP000094565"/>
    </source>
</evidence>
<dbReference type="SUPFAM" id="SSF56322">
    <property type="entry name" value="ADC synthase"/>
    <property type="match status" value="1"/>
</dbReference>
<evidence type="ECO:0000256" key="2">
    <source>
        <dbReference type="ARBA" id="ARBA00005009"/>
    </source>
</evidence>
<dbReference type="Gene3D" id="3.60.120.10">
    <property type="entry name" value="Anthranilate synthase"/>
    <property type="match status" value="1"/>
</dbReference>
<dbReference type="InterPro" id="IPR010117">
    <property type="entry name" value="PabB_fungal"/>
</dbReference>
<name>A0A1B2JAS5_PICPA</name>
<dbReference type="InterPro" id="IPR015890">
    <property type="entry name" value="Chorismate_C"/>
</dbReference>
<dbReference type="UniPathway" id="UPA00077">
    <property type="reaction ID" value="UER00149"/>
</dbReference>
<dbReference type="OrthoDB" id="64220at2759"/>
<dbReference type="GO" id="GO:0046820">
    <property type="term" value="F:4-amino-4-deoxychorismate synthase activity"/>
    <property type="evidence" value="ECO:0007669"/>
    <property type="project" value="UniProtKB-EC"/>
</dbReference>
<evidence type="ECO:0000256" key="6">
    <source>
        <dbReference type="ARBA" id="ARBA00022909"/>
    </source>
</evidence>
<sequence>MSDLTNPSLTFTRFLPVSFFFPCTLSKVPPLFRKVSGRLAPMTILLIDCYDSFTFNLKSLIEQATEEKCVTIHNDSFTPDEYESRLVPFLNQFSCIFIGPGPGNPTYSEDVGIIPFVFANSAHIPILGICLGFQVLCYQFGADVEYLKDVKHGQIYKIQVNKEYDDFGLFEGCDNFAGVRYHSIHVRNFTDKLIPLAFTVDEDEIDSKVIMAAKHHKYPFYGVQYHPESICSELGSTLIKNFYRIVKSMRPTTNVELHDPHTILHEPLFDKLNISKSTKIQFKRLKSALTPIDVVEIFQGYNQDALLLNSVSSPGTWSIIGLPTNYQSRVFTHIRTKDQNVLYTHNWKEEKHEKKAIDSFWKELAAFMKERYLPQNTIDGVEVPFVGGLLGVLSYEEGEFINFETLESIGKDIPTSKLCFIERFILKQNTSDDYFVCSIKPSDDNWLKQSVDRLDVIHDAMNDVPNSLKDLTNNATIVKPTQESYESKFDQCQTYLKQGDSYELCLTDQTFIHLDKEITPWQVYKVLTKRNPAPYSAFLKFDDCVLISSSPERFLEWDNDKVELRPIKGTVKLSDSLSYKQGCEILKSSKEKAENLMIVDLIRHDLYNFLSEVAVPELMVIEQYENILQLVSVIRGSFKVSKYSGIDILSQSLPPGSMTGAPKKRSVELLQRLENNQPRGLYSGVCGYWSVNNHSDWSVVIRSTFHYPNDDKNTESTNCWRIGAGGAITVLSTADGEYEEMAVKLERALQAFE</sequence>
<evidence type="ECO:0000259" key="11">
    <source>
        <dbReference type="Pfam" id="PF00425"/>
    </source>
</evidence>
<evidence type="ECO:0000256" key="1">
    <source>
        <dbReference type="ARBA" id="ARBA00001000"/>
    </source>
</evidence>
<dbReference type="EMBL" id="CP014585">
    <property type="protein sequence ID" value="ANZ75072.1"/>
    <property type="molecule type" value="Genomic_DNA"/>
</dbReference>
<dbReference type="GO" id="GO:0008153">
    <property type="term" value="P:4-aminobenzoate biosynthetic process"/>
    <property type="evidence" value="ECO:0007669"/>
    <property type="project" value="TreeGrafter"/>
</dbReference>
<gene>
    <name evidence="13" type="primary">ABZ1</name>
    <name evidence="13" type="ORF">ATY40_BA7501945</name>
</gene>
<evidence type="ECO:0000313" key="13">
    <source>
        <dbReference type="EMBL" id="ANZ75072.1"/>
    </source>
</evidence>
<dbReference type="Pfam" id="PF04715">
    <property type="entry name" value="Anth_synt_I_N"/>
    <property type="match status" value="1"/>
</dbReference>
<keyword evidence="14" id="KW-1185">Reference proteome</keyword>
<dbReference type="InterPro" id="IPR029062">
    <property type="entry name" value="Class_I_gatase-like"/>
</dbReference>
<dbReference type="PROSITE" id="PS51273">
    <property type="entry name" value="GATASE_TYPE_1"/>
    <property type="match status" value="1"/>
</dbReference>
<feature type="domain" description="Chorismate-utilising enzyme C-terminal" evidence="11">
    <location>
        <begin position="482"/>
        <end position="744"/>
    </location>
</feature>
<dbReference type="Proteomes" id="UP000094565">
    <property type="component" value="Chromosome 2"/>
</dbReference>
<proteinExistence type="inferred from homology"/>
<feature type="domain" description="Anthranilate synthase component I N-terminal" evidence="12">
    <location>
        <begin position="289"/>
        <end position="427"/>
    </location>
</feature>
<dbReference type="SUPFAM" id="SSF52317">
    <property type="entry name" value="Class I glutamine amidotransferase-like"/>
    <property type="match status" value="1"/>
</dbReference>
<feature type="domain" description="Glutamine amidotransferase" evidence="10">
    <location>
        <begin position="45"/>
        <end position="244"/>
    </location>
</feature>
<dbReference type="InterPro" id="IPR019999">
    <property type="entry name" value="Anth_synth_I-like"/>
</dbReference>
<evidence type="ECO:0000256" key="9">
    <source>
        <dbReference type="ARBA" id="ARBA00031904"/>
    </source>
</evidence>
<comment type="pathway">
    <text evidence="2">Cofactor biosynthesis; tetrahydrofolate biosynthesis; 4-aminobenzoate from chorismate: step 1/2.</text>
</comment>
<dbReference type="InterPro" id="IPR006221">
    <property type="entry name" value="TrpG/PapA_dom"/>
</dbReference>
<dbReference type="AlphaFoldDB" id="A0A1B2JAS5"/>
<evidence type="ECO:0000256" key="5">
    <source>
        <dbReference type="ARBA" id="ARBA00022679"/>
    </source>
</evidence>
<dbReference type="EC" id="2.6.1.85" evidence="4"/>
<dbReference type="CDD" id="cd01743">
    <property type="entry name" value="GATase1_Anthranilate_Synthase"/>
    <property type="match status" value="1"/>
</dbReference>
<dbReference type="GO" id="GO:0046656">
    <property type="term" value="P:folic acid biosynthetic process"/>
    <property type="evidence" value="ECO:0007669"/>
    <property type="project" value="UniProtKB-KW"/>
</dbReference>
<evidence type="ECO:0000259" key="12">
    <source>
        <dbReference type="Pfam" id="PF04715"/>
    </source>
</evidence>
<dbReference type="InterPro" id="IPR006805">
    <property type="entry name" value="Anth_synth_I_N"/>
</dbReference>
<dbReference type="PRINTS" id="PR00096">
    <property type="entry name" value="GATASE"/>
</dbReference>
<accession>A0A1B2JAS5</accession>
<dbReference type="PANTHER" id="PTHR11236:SF18">
    <property type="entry name" value="AMINODEOXYCHORISMATE SYNTHASE"/>
    <property type="match status" value="1"/>
</dbReference>
<dbReference type="Pfam" id="PF00425">
    <property type="entry name" value="Chorismate_bind"/>
    <property type="match status" value="1"/>
</dbReference>
<comment type="catalytic activity">
    <reaction evidence="1">
        <text>chorismate + L-glutamine = 4-amino-4-deoxychorismate + L-glutamate</text>
        <dbReference type="Rhea" id="RHEA:11672"/>
        <dbReference type="ChEBI" id="CHEBI:29748"/>
        <dbReference type="ChEBI" id="CHEBI:29985"/>
        <dbReference type="ChEBI" id="CHEBI:58359"/>
        <dbReference type="ChEBI" id="CHEBI:58406"/>
        <dbReference type="EC" id="2.6.1.85"/>
    </reaction>
</comment>
<evidence type="ECO:0000256" key="4">
    <source>
        <dbReference type="ARBA" id="ARBA00013139"/>
    </source>
</evidence>
<dbReference type="PANTHER" id="PTHR11236">
    <property type="entry name" value="AMINOBENZOATE/ANTHRANILATE SYNTHASE"/>
    <property type="match status" value="1"/>
</dbReference>
<reference evidence="13 14" key="1">
    <citation type="submission" date="2016-02" db="EMBL/GenBank/DDBJ databases">
        <title>Comparative genomic and transcriptomic foundation for Pichia pastoris.</title>
        <authorList>
            <person name="Love K.R."/>
            <person name="Shah K.A."/>
            <person name="Whittaker C.A."/>
            <person name="Wu J."/>
            <person name="Bartlett M.C."/>
            <person name="Ma D."/>
            <person name="Leeson R.L."/>
            <person name="Priest M."/>
            <person name="Young S.K."/>
            <person name="Love J.C."/>
        </authorList>
    </citation>
    <scope>NUCLEOTIDE SEQUENCE [LARGE SCALE GENOMIC DNA]</scope>
    <source>
        <strain evidence="13 14">ATCC 28485</strain>
    </source>
</reference>
<keyword evidence="7" id="KW-0315">Glutamine amidotransferase</keyword>
<protein>
    <recommendedName>
        <fullName evidence="4">aminodeoxychorismate synthase</fullName>
        <ecNumber evidence="4">2.6.1.85</ecNumber>
    </recommendedName>
    <alternativeName>
        <fullName evidence="8">Para-aminobenzoate synthase</fullName>
    </alternativeName>
    <alternativeName>
        <fullName evidence="9">p-aminobenzoic acid synthase</fullName>
    </alternativeName>
</protein>
<dbReference type="PRINTS" id="PR00097">
    <property type="entry name" value="ANTSNTHASEII"/>
</dbReference>
<dbReference type="GO" id="GO:0000162">
    <property type="term" value="P:L-tryptophan biosynthetic process"/>
    <property type="evidence" value="ECO:0007669"/>
    <property type="project" value="TreeGrafter"/>
</dbReference>
<dbReference type="PRINTS" id="PR00099">
    <property type="entry name" value="CPSGATASE"/>
</dbReference>
<evidence type="ECO:0000256" key="7">
    <source>
        <dbReference type="ARBA" id="ARBA00022962"/>
    </source>
</evidence>